<dbReference type="EMBL" id="CP102734">
    <property type="protein sequence ID" value="UVD81575.1"/>
    <property type="molecule type" value="Genomic_DNA"/>
</dbReference>
<dbReference type="SUPFAM" id="SSF52374">
    <property type="entry name" value="Nucleotidylyl transferase"/>
    <property type="match status" value="1"/>
</dbReference>
<dbReference type="NCBIfam" id="NF005518">
    <property type="entry name" value="PRK07143.1"/>
    <property type="match status" value="1"/>
</dbReference>
<evidence type="ECO:0000256" key="4">
    <source>
        <dbReference type="ARBA" id="ARBA00022643"/>
    </source>
</evidence>
<evidence type="ECO:0000256" key="6">
    <source>
        <dbReference type="ARBA" id="ARBA00022695"/>
    </source>
</evidence>
<dbReference type="InterPro" id="IPR014729">
    <property type="entry name" value="Rossmann-like_a/b/a_fold"/>
</dbReference>
<reference evidence="12" key="1">
    <citation type="submission" date="2022-08" db="EMBL/GenBank/DDBJ databases">
        <title>Complete genome of Mycoplasma iguanae type strain 2327.</title>
        <authorList>
            <person name="Spergser J."/>
        </authorList>
    </citation>
    <scope>NUCLEOTIDE SEQUENCE</scope>
    <source>
        <strain evidence="12">2327</strain>
    </source>
</reference>
<keyword evidence="7" id="KW-0547">Nucleotide-binding</keyword>
<keyword evidence="9" id="KW-0067">ATP-binding</keyword>
<evidence type="ECO:0000259" key="11">
    <source>
        <dbReference type="Pfam" id="PF06574"/>
    </source>
</evidence>
<keyword evidence="4" id="KW-0288">FMN</keyword>
<keyword evidence="8" id="KW-0274">FAD</keyword>
<evidence type="ECO:0000256" key="3">
    <source>
        <dbReference type="ARBA" id="ARBA00022630"/>
    </source>
</evidence>
<dbReference type="Pfam" id="PF06574">
    <property type="entry name" value="FAD_syn"/>
    <property type="match status" value="1"/>
</dbReference>
<sequence length="281" mass="32661">MKTRVYKTFQKVHFNNAVFILGGFETIHQGHLQLIKTAKALKDVDDIVVFLISNPSDLPNIRDGNIMQLEVRLDWLADLGIKHIVVLNFHEIQNLEAPYFIKQLINIGAKYLIVGEDYRLGKNAAWDAEKLQQYFNNTIIVELLKFNNIKISSSLLKESIIFGELDYLNHFLYKPYSINITRIADSFEAYWPENITQLAKGIYFANLLFANKEFHGIVKIGFNQKLSFKILDEDFDTINTSDLRIEFLEKSRTIISTERDQITEKDTENAMNFFLKIKNNL</sequence>
<accession>A0ABY5R9B6</accession>
<evidence type="ECO:0000256" key="9">
    <source>
        <dbReference type="ARBA" id="ARBA00022840"/>
    </source>
</evidence>
<evidence type="ECO:0000256" key="1">
    <source>
        <dbReference type="ARBA" id="ARBA00004726"/>
    </source>
</evidence>
<protein>
    <recommendedName>
        <fullName evidence="2">FAD synthase</fullName>
        <ecNumber evidence="2">2.7.7.2</ecNumber>
    </recommendedName>
</protein>
<evidence type="ECO:0000313" key="12">
    <source>
        <dbReference type="EMBL" id="UVD81575.1"/>
    </source>
</evidence>
<dbReference type="Gene3D" id="3.40.50.620">
    <property type="entry name" value="HUPs"/>
    <property type="match status" value="1"/>
</dbReference>
<feature type="domain" description="FAD synthetase" evidence="11">
    <location>
        <begin position="15"/>
        <end position="154"/>
    </location>
</feature>
<comment type="catalytic activity">
    <reaction evidence="10">
        <text>FMN + ATP + H(+) = FAD + diphosphate</text>
        <dbReference type="Rhea" id="RHEA:17237"/>
        <dbReference type="ChEBI" id="CHEBI:15378"/>
        <dbReference type="ChEBI" id="CHEBI:30616"/>
        <dbReference type="ChEBI" id="CHEBI:33019"/>
        <dbReference type="ChEBI" id="CHEBI:57692"/>
        <dbReference type="ChEBI" id="CHEBI:58210"/>
        <dbReference type="EC" id="2.7.7.2"/>
    </reaction>
</comment>
<gene>
    <name evidence="12" type="ORF">NV226_02510</name>
</gene>
<name>A0ABY5R9B6_9MOLU</name>
<keyword evidence="5" id="KW-0808">Transferase</keyword>
<keyword evidence="13" id="KW-1185">Reference proteome</keyword>
<evidence type="ECO:0000256" key="10">
    <source>
        <dbReference type="ARBA" id="ARBA00049494"/>
    </source>
</evidence>
<evidence type="ECO:0000256" key="8">
    <source>
        <dbReference type="ARBA" id="ARBA00022827"/>
    </source>
</evidence>
<organism evidence="12 13">
    <name type="scientific">Mycoplasma iguanae</name>
    <dbReference type="NCBI Taxonomy" id="292461"/>
    <lineage>
        <taxon>Bacteria</taxon>
        <taxon>Bacillati</taxon>
        <taxon>Mycoplasmatota</taxon>
        <taxon>Mollicutes</taxon>
        <taxon>Mycoplasmataceae</taxon>
        <taxon>Mycoplasma</taxon>
    </lineage>
</organism>
<keyword evidence="6" id="KW-0548">Nucleotidyltransferase</keyword>
<comment type="pathway">
    <text evidence="1">Cofactor biosynthesis; FAD biosynthesis; FAD from FMN: step 1/1.</text>
</comment>
<evidence type="ECO:0000256" key="7">
    <source>
        <dbReference type="ARBA" id="ARBA00022741"/>
    </source>
</evidence>
<dbReference type="EC" id="2.7.7.2" evidence="2"/>
<evidence type="ECO:0000256" key="5">
    <source>
        <dbReference type="ARBA" id="ARBA00022679"/>
    </source>
</evidence>
<evidence type="ECO:0000313" key="13">
    <source>
        <dbReference type="Proteomes" id="UP001059252"/>
    </source>
</evidence>
<evidence type="ECO:0000256" key="2">
    <source>
        <dbReference type="ARBA" id="ARBA00012393"/>
    </source>
</evidence>
<dbReference type="RefSeq" id="WP_258210749.1">
    <property type="nucleotide sequence ID" value="NZ_CP102734.1"/>
</dbReference>
<dbReference type="InterPro" id="IPR015864">
    <property type="entry name" value="FAD_synthase"/>
</dbReference>
<proteinExistence type="predicted"/>
<dbReference type="Proteomes" id="UP001059252">
    <property type="component" value="Chromosome"/>
</dbReference>
<dbReference type="NCBIfam" id="NF045965">
    <property type="entry name" value="RibF_rel"/>
    <property type="match status" value="1"/>
</dbReference>
<keyword evidence="3" id="KW-0285">Flavoprotein</keyword>